<name>W4Q1G2_9BACI</name>
<evidence type="ECO:0008006" key="3">
    <source>
        <dbReference type="Google" id="ProtNLM"/>
    </source>
</evidence>
<dbReference type="Proteomes" id="UP000018890">
    <property type="component" value="Unassembled WGS sequence"/>
</dbReference>
<dbReference type="Pfam" id="PF11071">
    <property type="entry name" value="Nuc_deoxyri_tr3"/>
    <property type="match status" value="1"/>
</dbReference>
<comment type="caution">
    <text evidence="1">The sequence shown here is derived from an EMBL/GenBank/DDBJ whole genome shotgun (WGS) entry which is preliminary data.</text>
</comment>
<organism evidence="1 2">
    <name type="scientific">Halalkalibacter wakoensis JCM 9140</name>
    <dbReference type="NCBI Taxonomy" id="1236970"/>
    <lineage>
        <taxon>Bacteria</taxon>
        <taxon>Bacillati</taxon>
        <taxon>Bacillota</taxon>
        <taxon>Bacilli</taxon>
        <taxon>Bacillales</taxon>
        <taxon>Bacillaceae</taxon>
        <taxon>Halalkalibacter</taxon>
    </lineage>
</organism>
<dbReference type="RefSeq" id="WP_034744736.1">
    <property type="nucleotide sequence ID" value="NZ_BAUT01000014.1"/>
</dbReference>
<reference evidence="1" key="1">
    <citation type="journal article" date="2014" name="Genome Announc.">
        <title>Draft Genome Sequences of Three Alkaliphilic Bacillus Strains, Bacillus wakoensis JCM 9140T, Bacillus akibai JCM 9157T, and Bacillus hemicellulosilyticus JCM 9152T.</title>
        <authorList>
            <person name="Yuki M."/>
            <person name="Oshima K."/>
            <person name="Suda W."/>
            <person name="Oshida Y."/>
            <person name="Kitamura K."/>
            <person name="Iida T."/>
            <person name="Hattori M."/>
            <person name="Ohkuma M."/>
        </authorList>
    </citation>
    <scope>NUCLEOTIDE SEQUENCE [LARGE SCALE GENOMIC DNA]</scope>
    <source>
        <strain evidence="1">JCM 9140</strain>
    </source>
</reference>
<dbReference type="NCBIfam" id="TIGR03646">
    <property type="entry name" value="YtoQ_fam"/>
    <property type="match status" value="1"/>
</dbReference>
<protein>
    <recommendedName>
        <fullName evidence="3">YtoQ family protein</fullName>
    </recommendedName>
</protein>
<evidence type="ECO:0000313" key="2">
    <source>
        <dbReference type="Proteomes" id="UP000018890"/>
    </source>
</evidence>
<dbReference type="STRING" id="1236970.JCM9140_1817"/>
<sequence>MELLVYLAGEIHSSWRTQLKEQAQKQNLPLRFTGPMEDHQRSDHIGEEILGSQPNNVLKDEAASSINNLRTQILLSKSDVVIAYFGEQYKQWNSAMDAATAITLQKPVILIRDEKLHHPLKELANKAQLVVQTPEQALKALSYIFE</sequence>
<accession>W4Q1G2</accession>
<dbReference type="AlphaFoldDB" id="W4Q1G2"/>
<gene>
    <name evidence="1" type="ORF">JCM9140_1817</name>
</gene>
<dbReference type="OrthoDB" id="979989at2"/>
<proteinExistence type="predicted"/>
<dbReference type="EMBL" id="BAUT01000014">
    <property type="protein sequence ID" value="GAE25800.1"/>
    <property type="molecule type" value="Genomic_DNA"/>
</dbReference>
<dbReference type="InterPro" id="IPR019884">
    <property type="entry name" value="YtoQ_family_protein"/>
</dbReference>
<keyword evidence="2" id="KW-1185">Reference proteome</keyword>
<evidence type="ECO:0000313" key="1">
    <source>
        <dbReference type="EMBL" id="GAE25800.1"/>
    </source>
</evidence>